<proteinExistence type="predicted"/>
<feature type="domain" description="Glycosyltransferase 2-like" evidence="1">
    <location>
        <begin position="8"/>
        <end position="123"/>
    </location>
</feature>
<dbReference type="AlphaFoldDB" id="A0A6F8PTD1"/>
<gene>
    <name evidence="2" type="ORF">THMIRHAS_06410</name>
</gene>
<reference evidence="3" key="1">
    <citation type="submission" date="2019-11" db="EMBL/GenBank/DDBJ databases">
        <title>Isolation and characterization of two novel species in the genus Thiomicrorhabdus.</title>
        <authorList>
            <person name="Mochizuki J."/>
            <person name="Kojima H."/>
            <person name="Fukui M."/>
        </authorList>
    </citation>
    <scope>NUCLEOTIDE SEQUENCE [LARGE SCALE GENOMIC DNA]</scope>
    <source>
        <strain evidence="3">aks77</strain>
    </source>
</reference>
<dbReference type="KEGG" id="tse:THMIRHAS_06410"/>
<dbReference type="GO" id="GO:0016758">
    <property type="term" value="F:hexosyltransferase activity"/>
    <property type="evidence" value="ECO:0007669"/>
    <property type="project" value="UniProtKB-ARBA"/>
</dbReference>
<keyword evidence="3" id="KW-1185">Reference proteome</keyword>
<dbReference type="RefSeq" id="WP_173270838.1">
    <property type="nucleotide sequence ID" value="NZ_AP021889.1"/>
</dbReference>
<dbReference type="InterPro" id="IPR001173">
    <property type="entry name" value="Glyco_trans_2-like"/>
</dbReference>
<evidence type="ECO:0000259" key="1">
    <source>
        <dbReference type="Pfam" id="PF00535"/>
    </source>
</evidence>
<dbReference type="InterPro" id="IPR029044">
    <property type="entry name" value="Nucleotide-diphossugar_trans"/>
</dbReference>
<dbReference type="Gene3D" id="3.90.550.10">
    <property type="entry name" value="Spore Coat Polysaccharide Biosynthesis Protein SpsA, Chain A"/>
    <property type="match status" value="1"/>
</dbReference>
<dbReference type="EMBL" id="AP021889">
    <property type="protein sequence ID" value="BBP45268.1"/>
    <property type="molecule type" value="Genomic_DNA"/>
</dbReference>
<organism evidence="2 3">
    <name type="scientific">Thiosulfatimonas sediminis</name>
    <dbReference type="NCBI Taxonomy" id="2675054"/>
    <lineage>
        <taxon>Bacteria</taxon>
        <taxon>Pseudomonadati</taxon>
        <taxon>Pseudomonadota</taxon>
        <taxon>Gammaproteobacteria</taxon>
        <taxon>Thiotrichales</taxon>
        <taxon>Piscirickettsiaceae</taxon>
        <taxon>Thiosulfatimonas</taxon>
    </lineage>
</organism>
<name>A0A6F8PTD1_9GAMM</name>
<dbReference type="Proteomes" id="UP000501726">
    <property type="component" value="Chromosome"/>
</dbReference>
<accession>A0A6F8PTD1</accession>
<evidence type="ECO:0000313" key="2">
    <source>
        <dbReference type="EMBL" id="BBP45268.1"/>
    </source>
</evidence>
<dbReference type="PANTHER" id="PTHR22916">
    <property type="entry name" value="GLYCOSYLTRANSFERASE"/>
    <property type="match status" value="1"/>
</dbReference>
<dbReference type="Pfam" id="PF00535">
    <property type="entry name" value="Glycos_transf_2"/>
    <property type="match status" value="1"/>
</dbReference>
<protein>
    <recommendedName>
        <fullName evidence="1">Glycosyltransferase 2-like domain-containing protein</fullName>
    </recommendedName>
</protein>
<dbReference type="CDD" id="cd00761">
    <property type="entry name" value="Glyco_tranf_GTA_type"/>
    <property type="match status" value="1"/>
</dbReference>
<dbReference type="PANTHER" id="PTHR22916:SF3">
    <property type="entry name" value="UDP-GLCNAC:BETAGAL BETA-1,3-N-ACETYLGLUCOSAMINYLTRANSFERASE-LIKE PROTEIN 1"/>
    <property type="match status" value="1"/>
</dbReference>
<dbReference type="SUPFAM" id="SSF53448">
    <property type="entry name" value="Nucleotide-diphospho-sugar transferases"/>
    <property type="match status" value="1"/>
</dbReference>
<evidence type="ECO:0000313" key="3">
    <source>
        <dbReference type="Proteomes" id="UP000501726"/>
    </source>
</evidence>
<sequence>MVRQVKVSIVIPVFNVEKYLDKCLNSALNQDYPNIEVVAINDGSEDKSLEILNSYSETWTNLKVFSQNNQGLSVARNTGIEKSTGDYVMFLDSDDYIALNTVSTLINYISQYGVNTVFFSGCAFNDGHSDELARYFDYERPVELHQKKMPSEQLFIELNKQNKYSVSACLYLTLKNNLSDLRFYPAIYHEDNLFTTQLLLKDKSAEAMCVSDVLFYRRVRPGSIMTEAKSMKHVEGYIIVSEQLLKVSKKIPRNSEAFVALMKFVQKCIYASSSDLIRQRVSWLSLKYRLKLILLLFKTRRIDITSKSYLLVVFPFLSHLKKLIKTK</sequence>